<dbReference type="InterPro" id="IPR050587">
    <property type="entry name" value="GNT1/Glycosyltrans_8"/>
</dbReference>
<dbReference type="Proteomes" id="UP000785200">
    <property type="component" value="Unassembled WGS sequence"/>
</dbReference>
<dbReference type="OrthoDB" id="2014201at2759"/>
<dbReference type="Gene3D" id="3.90.550.10">
    <property type="entry name" value="Spore Coat Polysaccharide Biosynthesis Protein SpsA, Chain A"/>
    <property type="match status" value="1"/>
</dbReference>
<keyword evidence="1" id="KW-1133">Transmembrane helix</keyword>
<evidence type="ECO:0000256" key="1">
    <source>
        <dbReference type="SAM" id="Phobius"/>
    </source>
</evidence>
<organism evidence="2 3">
    <name type="scientific">Hyphodiscus hymeniophilus</name>
    <dbReference type="NCBI Taxonomy" id="353542"/>
    <lineage>
        <taxon>Eukaryota</taxon>
        <taxon>Fungi</taxon>
        <taxon>Dikarya</taxon>
        <taxon>Ascomycota</taxon>
        <taxon>Pezizomycotina</taxon>
        <taxon>Leotiomycetes</taxon>
        <taxon>Helotiales</taxon>
        <taxon>Hyphodiscaceae</taxon>
        <taxon>Hyphodiscus</taxon>
    </lineage>
</organism>
<name>A0A9P7B1C3_9HELO</name>
<keyword evidence="2" id="KW-0808">Transferase</keyword>
<gene>
    <name evidence="2" type="ORF">D0Z07_0726</name>
</gene>
<dbReference type="PANTHER" id="PTHR11183">
    <property type="entry name" value="GLYCOGENIN SUBFAMILY MEMBER"/>
    <property type="match status" value="1"/>
</dbReference>
<dbReference type="EMBL" id="VNKQ01000002">
    <property type="protein sequence ID" value="KAG0653040.1"/>
    <property type="molecule type" value="Genomic_DNA"/>
</dbReference>
<evidence type="ECO:0000313" key="2">
    <source>
        <dbReference type="EMBL" id="KAG0653040.1"/>
    </source>
</evidence>
<keyword evidence="1" id="KW-0812">Transmembrane</keyword>
<dbReference type="AlphaFoldDB" id="A0A9P7B1C3"/>
<keyword evidence="1" id="KW-0472">Membrane</keyword>
<reference evidence="2" key="1">
    <citation type="submission" date="2019-07" db="EMBL/GenBank/DDBJ databases">
        <title>Hyphodiscus hymeniophilus genome sequencing and assembly.</title>
        <authorList>
            <person name="Kramer G."/>
            <person name="Nodwell J."/>
        </authorList>
    </citation>
    <scope>NUCLEOTIDE SEQUENCE</scope>
    <source>
        <strain evidence="2">ATCC 34498</strain>
    </source>
</reference>
<keyword evidence="2" id="KW-0328">Glycosyltransferase</keyword>
<feature type="transmembrane region" description="Helical" evidence="1">
    <location>
        <begin position="7"/>
        <end position="25"/>
    </location>
</feature>
<accession>A0A9P7B1C3</accession>
<dbReference type="GO" id="GO:0016757">
    <property type="term" value="F:glycosyltransferase activity"/>
    <property type="evidence" value="ECO:0007669"/>
    <property type="project" value="UniProtKB-KW"/>
</dbReference>
<dbReference type="InterPro" id="IPR029044">
    <property type="entry name" value="Nucleotide-diphossugar_trans"/>
</dbReference>
<dbReference type="SUPFAM" id="SSF53448">
    <property type="entry name" value="Nucleotide-diphospho-sugar transferases"/>
    <property type="match status" value="1"/>
</dbReference>
<protein>
    <submittedName>
        <fullName evidence="2">N-acetylglucosaminyltransferase</fullName>
    </submittedName>
</protein>
<keyword evidence="3" id="KW-1185">Reference proteome</keyword>
<proteinExistence type="predicted"/>
<sequence length="318" mass="36933">MRRNQRVRFASEILIFTILLIYFQFLRPNPVCEDPIDWNQYAYVQYVTNSDYLCNAVMIFETLHTLGSKADRLMLVPAQFGAQKSWMLDLMLKARNDYDVRLKLMEIQTKGGDGTWAQSFTKLLAFNQTQYKRVLSLDSDATLLKHMDELFTLPSTPVAMPRAYWLTEPIPNQLTSSVLLIEPSHREFTRVENAVSQAAERDFDMEILNQLYNKTAMVLPHRPYFLVTGEFRNNDSMGHTAYLGDSEEAWDGKRVRREAKYAHFSDWPMPKPWISPPKEFVADQQPECGLDGKGEGDCTTRDVWLELYKDFAARRKVC</sequence>
<evidence type="ECO:0000313" key="3">
    <source>
        <dbReference type="Proteomes" id="UP000785200"/>
    </source>
</evidence>
<comment type="caution">
    <text evidence="2">The sequence shown here is derived from an EMBL/GenBank/DDBJ whole genome shotgun (WGS) entry which is preliminary data.</text>
</comment>